<dbReference type="Gene3D" id="3.40.50.10090">
    <property type="match status" value="2"/>
</dbReference>
<proteinExistence type="predicted"/>
<organism evidence="2 3">
    <name type="scientific">Anoxybacteroides tepidamans</name>
    <dbReference type="NCBI Taxonomy" id="265948"/>
    <lineage>
        <taxon>Bacteria</taxon>
        <taxon>Bacillati</taxon>
        <taxon>Bacillota</taxon>
        <taxon>Bacilli</taxon>
        <taxon>Bacillales</taxon>
        <taxon>Anoxybacillaceae</taxon>
        <taxon>Anoxybacteroides</taxon>
    </lineage>
</organism>
<dbReference type="Pfam" id="PF02602">
    <property type="entry name" value="HEM4"/>
    <property type="match status" value="1"/>
</dbReference>
<reference evidence="2 3" key="1">
    <citation type="submission" date="2020-08" db="EMBL/GenBank/DDBJ databases">
        <title>Genomic Encyclopedia of Type Strains, Phase IV (KMG-IV): sequencing the most valuable type-strain genomes for metagenomic binning, comparative biology and taxonomic classification.</title>
        <authorList>
            <person name="Goeker M."/>
        </authorList>
    </citation>
    <scope>NUCLEOTIDE SEQUENCE [LARGE SCALE GENOMIC DNA]</scope>
    <source>
        <strain evidence="2 3">DSM 16325</strain>
    </source>
</reference>
<dbReference type="CDD" id="cd06578">
    <property type="entry name" value="HemD"/>
    <property type="match status" value="1"/>
</dbReference>
<evidence type="ECO:0000313" key="2">
    <source>
        <dbReference type="EMBL" id="MBB5325455.1"/>
    </source>
</evidence>
<accession>A0A7W8MXA5</accession>
<dbReference type="InterPro" id="IPR039793">
    <property type="entry name" value="UROS/Hem4"/>
</dbReference>
<dbReference type="Proteomes" id="UP000520011">
    <property type="component" value="Unassembled WGS sequence"/>
</dbReference>
<dbReference type="PANTHER" id="PTHR40082">
    <property type="entry name" value="BLR5956 PROTEIN"/>
    <property type="match status" value="1"/>
</dbReference>
<dbReference type="InterPro" id="IPR036108">
    <property type="entry name" value="4pyrrol_syn_uPrphyn_synt_sf"/>
</dbReference>
<feature type="domain" description="Tetrapyrrole biosynthesis uroporphyrinogen III synthase" evidence="1">
    <location>
        <begin position="125"/>
        <end position="365"/>
    </location>
</feature>
<dbReference type="InterPro" id="IPR003754">
    <property type="entry name" value="4pyrrol_synth_uPrphyn_synth"/>
</dbReference>
<dbReference type="EC" id="4.2.1.75" evidence="2"/>
<dbReference type="GO" id="GO:0006780">
    <property type="term" value="P:uroporphyrinogen III biosynthetic process"/>
    <property type="evidence" value="ECO:0007669"/>
    <property type="project" value="InterPro"/>
</dbReference>
<sequence>MTGDQYRQLLKWIQQKQPVKIKTQQGEATFLPVKLYKDVKKLFVYNRNMQLMNIALDEVVSIQPTRIYGSFDRRGEQYKRQRAASSPFFFSCRTIASYFRMEQKDKGAYPLKGKRIVLCASRKLDEMTTLIEKQGGIPLVRPAQGTVFSKEEELTQEIRDIIRMKPDWMMFTTGIGVETLLEAAERGGVKEQWLETIQQAKIAVRGYKTVAALKKIGVSFVAESDDGTTRGLIRSLQSFSFTGKRVVVQLHGDTAPTLKQFLLECGALYTELLPYRHVAPDDDVLETLYDEIVEQQVDAVCFTTAMQVRFFFSFAKEKKDVERLRRAFSEKVVACAVGKVTAEALSEEGIDRIVSPELERMGAMIVTLAKYFEQR</sequence>
<dbReference type="PANTHER" id="PTHR40082:SF1">
    <property type="entry name" value="BLR5956 PROTEIN"/>
    <property type="match status" value="1"/>
</dbReference>
<dbReference type="GO" id="GO:0004852">
    <property type="term" value="F:uroporphyrinogen-III synthase activity"/>
    <property type="evidence" value="ECO:0007669"/>
    <property type="project" value="UniProtKB-EC"/>
</dbReference>
<name>A0A7W8MXA5_9BACL</name>
<dbReference type="AlphaFoldDB" id="A0A7W8MXA5"/>
<dbReference type="NCBIfam" id="NF004584">
    <property type="entry name" value="PRK05928.2-1"/>
    <property type="match status" value="1"/>
</dbReference>
<evidence type="ECO:0000259" key="1">
    <source>
        <dbReference type="Pfam" id="PF02602"/>
    </source>
</evidence>
<dbReference type="SUPFAM" id="SSF69618">
    <property type="entry name" value="HemD-like"/>
    <property type="match status" value="1"/>
</dbReference>
<protein>
    <submittedName>
        <fullName evidence="2">Uroporphyrinogen-III synthase</fullName>
        <ecNumber evidence="2">4.2.1.75</ecNumber>
    </submittedName>
</protein>
<keyword evidence="3" id="KW-1185">Reference proteome</keyword>
<comment type="caution">
    <text evidence="2">The sequence shown here is derived from an EMBL/GenBank/DDBJ whole genome shotgun (WGS) entry which is preliminary data.</text>
</comment>
<gene>
    <name evidence="2" type="ORF">HNQ34_002556</name>
</gene>
<dbReference type="EMBL" id="JACHEP010000016">
    <property type="protein sequence ID" value="MBB5325455.1"/>
    <property type="molecule type" value="Genomic_DNA"/>
</dbReference>
<evidence type="ECO:0000313" key="3">
    <source>
        <dbReference type="Proteomes" id="UP000520011"/>
    </source>
</evidence>
<keyword evidence="2" id="KW-0456">Lyase</keyword>